<sequence>MYSYTTIATRQLNSMPLPSSVPSKLNVPVIRAFVALNIIGGAGMLLVLLTAVMSRNIKRLSTWYSFCFSWIALTISYSLLTFAGQQLRPDPAYSLCFAQAALVYSMPPTTACTTLALLVHILLSFPDSETDTPVRINLATTTLLLMGPYTVFLVIFTGVSLYVSRNPDTLQKPPKGTYCNSMDTAWLRVSAVVVAVVSVAIIVVQGQLAARLYTSYRSLGRSSRSFMTIIRVAAFTLIGFVTLVISMIFSVTRADDDDGLAFDMIISFFPLLALLVFGSQKDIYNVWFSKFHIGSGPEIRDTVFFGRKPASDP</sequence>
<evidence type="ECO:0000313" key="3">
    <source>
        <dbReference type="Proteomes" id="UP000521872"/>
    </source>
</evidence>
<comment type="caution">
    <text evidence="2">The sequence shown here is derived from an EMBL/GenBank/DDBJ whole genome shotgun (WGS) entry which is preliminary data.</text>
</comment>
<feature type="transmembrane region" description="Helical" evidence="1">
    <location>
        <begin position="102"/>
        <end position="123"/>
    </location>
</feature>
<name>A0A8H4QSR5_9AGAR</name>
<feature type="transmembrane region" description="Helical" evidence="1">
    <location>
        <begin position="29"/>
        <end position="51"/>
    </location>
</feature>
<feature type="transmembrane region" description="Helical" evidence="1">
    <location>
        <begin position="185"/>
        <end position="204"/>
    </location>
</feature>
<feature type="transmembrane region" description="Helical" evidence="1">
    <location>
        <begin position="143"/>
        <end position="165"/>
    </location>
</feature>
<feature type="transmembrane region" description="Helical" evidence="1">
    <location>
        <begin position="225"/>
        <end position="248"/>
    </location>
</feature>
<dbReference type="Proteomes" id="UP000521872">
    <property type="component" value="Unassembled WGS sequence"/>
</dbReference>
<dbReference type="AlphaFoldDB" id="A0A8H4QSR5"/>
<keyword evidence="3" id="KW-1185">Reference proteome</keyword>
<feature type="transmembrane region" description="Helical" evidence="1">
    <location>
        <begin position="63"/>
        <end position="82"/>
    </location>
</feature>
<gene>
    <name evidence="2" type="ORF">D9613_008279</name>
</gene>
<evidence type="ECO:0000256" key="1">
    <source>
        <dbReference type="SAM" id="Phobius"/>
    </source>
</evidence>
<keyword evidence="1" id="KW-0472">Membrane</keyword>
<proteinExistence type="predicted"/>
<organism evidence="2 3">
    <name type="scientific">Agrocybe pediades</name>
    <dbReference type="NCBI Taxonomy" id="84607"/>
    <lineage>
        <taxon>Eukaryota</taxon>
        <taxon>Fungi</taxon>
        <taxon>Dikarya</taxon>
        <taxon>Basidiomycota</taxon>
        <taxon>Agaricomycotina</taxon>
        <taxon>Agaricomycetes</taxon>
        <taxon>Agaricomycetidae</taxon>
        <taxon>Agaricales</taxon>
        <taxon>Agaricineae</taxon>
        <taxon>Strophariaceae</taxon>
        <taxon>Agrocybe</taxon>
    </lineage>
</organism>
<dbReference type="EMBL" id="JAACJL010000031">
    <property type="protein sequence ID" value="KAF4616745.1"/>
    <property type="molecule type" value="Genomic_DNA"/>
</dbReference>
<accession>A0A8H4QSR5</accession>
<feature type="transmembrane region" description="Helical" evidence="1">
    <location>
        <begin position="260"/>
        <end position="278"/>
    </location>
</feature>
<evidence type="ECO:0000313" key="2">
    <source>
        <dbReference type="EMBL" id="KAF4616745.1"/>
    </source>
</evidence>
<keyword evidence="1" id="KW-0812">Transmembrane</keyword>
<protein>
    <submittedName>
        <fullName evidence="2">Uncharacterized protein</fullName>
    </submittedName>
</protein>
<reference evidence="2 3" key="1">
    <citation type="submission" date="2019-12" db="EMBL/GenBank/DDBJ databases">
        <authorList>
            <person name="Floudas D."/>
            <person name="Bentzer J."/>
            <person name="Ahren D."/>
            <person name="Johansson T."/>
            <person name="Persson P."/>
            <person name="Tunlid A."/>
        </authorList>
    </citation>
    <scope>NUCLEOTIDE SEQUENCE [LARGE SCALE GENOMIC DNA]</scope>
    <source>
        <strain evidence="2 3">CBS 102.39</strain>
    </source>
</reference>
<keyword evidence="1" id="KW-1133">Transmembrane helix</keyword>